<evidence type="ECO:0000313" key="3">
    <source>
        <dbReference type="Proteomes" id="UP001633002"/>
    </source>
</evidence>
<evidence type="ECO:0008006" key="4">
    <source>
        <dbReference type="Google" id="ProtNLM"/>
    </source>
</evidence>
<keyword evidence="1" id="KW-0812">Transmembrane</keyword>
<dbReference type="Proteomes" id="UP001633002">
    <property type="component" value="Unassembled WGS sequence"/>
</dbReference>
<organism evidence="2 3">
    <name type="scientific">Riccia sorocarpa</name>
    <dbReference type="NCBI Taxonomy" id="122646"/>
    <lineage>
        <taxon>Eukaryota</taxon>
        <taxon>Viridiplantae</taxon>
        <taxon>Streptophyta</taxon>
        <taxon>Embryophyta</taxon>
        <taxon>Marchantiophyta</taxon>
        <taxon>Marchantiopsida</taxon>
        <taxon>Marchantiidae</taxon>
        <taxon>Marchantiales</taxon>
        <taxon>Ricciaceae</taxon>
        <taxon>Riccia</taxon>
    </lineage>
</organism>
<accession>A0ABD3GMG0</accession>
<dbReference type="EMBL" id="JBJQOH010000007">
    <property type="protein sequence ID" value="KAL3679280.1"/>
    <property type="molecule type" value="Genomic_DNA"/>
</dbReference>
<name>A0ABD3GMG0_9MARC</name>
<sequence length="536" mass="60123">MDSTVTMYYIVHFLWLSVMFLISLKLSSSAWVPELVALGYDKSLPTPINIASQTAMAAVTSKNVHSVIQQLDRVAVELNNESNDPLSQQGQVALLLDTLGIAHWISLQFTFKTNGADAAVALIRQYHEELPQILEIDSVEDSRSEKLAANIALALSWDTLERNIPVDETVKLPDVPTQVKSNPLISFEHFTEDEKCQFSDQLDNFAVTQATGCAVIEDIRDPFVPVDTPRNVEYRASKKKRYDDAKEGNLVAKIHPLLESIKMASFRDRYKCPEVATVRIKMNMATDSSRVAKHKMLLWNWLCPYLRCACKTSFGKQDCNGEICWFDHSIWYISNQLEDFFPHSSLTARYMAFLIFLGSDARNAVLAQCTFIYARRLMIEAAAEFFSDPSAKLLAQYGDAFGIRTIERLIKPACFSDGLVTEKILASRKRSRSTNSLNLNLAQTRIVPMGRGQRMALGISVILLVPIPHDLVLPTVAVSSLSAPMLVVVGLEEKVPPYLDVILHESFNSLLSVLQLWTKIKSLNVRLFLRLTGGFL</sequence>
<keyword evidence="1" id="KW-1133">Transmembrane helix</keyword>
<feature type="transmembrane region" description="Helical" evidence="1">
    <location>
        <begin position="6"/>
        <end position="24"/>
    </location>
</feature>
<evidence type="ECO:0000313" key="2">
    <source>
        <dbReference type="EMBL" id="KAL3679280.1"/>
    </source>
</evidence>
<dbReference type="AlphaFoldDB" id="A0ABD3GMG0"/>
<comment type="caution">
    <text evidence="2">The sequence shown here is derived from an EMBL/GenBank/DDBJ whole genome shotgun (WGS) entry which is preliminary data.</text>
</comment>
<keyword evidence="1" id="KW-0472">Membrane</keyword>
<proteinExistence type="predicted"/>
<keyword evidence="3" id="KW-1185">Reference proteome</keyword>
<gene>
    <name evidence="2" type="ORF">R1sor_022236</name>
</gene>
<reference evidence="2 3" key="1">
    <citation type="submission" date="2024-09" db="EMBL/GenBank/DDBJ databases">
        <title>Chromosome-scale assembly of Riccia sorocarpa.</title>
        <authorList>
            <person name="Paukszto L."/>
        </authorList>
    </citation>
    <scope>NUCLEOTIDE SEQUENCE [LARGE SCALE GENOMIC DNA]</scope>
    <source>
        <strain evidence="2">LP-2024</strain>
        <tissue evidence="2">Aerial parts of the thallus</tissue>
    </source>
</reference>
<protein>
    <recommendedName>
        <fullName evidence="4">C3H1-type domain-containing protein</fullName>
    </recommendedName>
</protein>
<evidence type="ECO:0000256" key="1">
    <source>
        <dbReference type="SAM" id="Phobius"/>
    </source>
</evidence>